<dbReference type="PRINTS" id="PR01449">
    <property type="entry name" value="BKCHANNELA"/>
</dbReference>
<dbReference type="PANTHER" id="PTHR10027:SF33">
    <property type="entry name" value="CALCIUM-ACTIVATED POTASSIUM CHANNEL SUBUNIT ALPHA-1-RELATED"/>
    <property type="match status" value="1"/>
</dbReference>
<dbReference type="CTD" id="20211785"/>
<dbReference type="OrthoDB" id="10035564at2759"/>
<keyword evidence="11" id="KW-0407">Ion channel</keyword>
<comment type="subcellular location">
    <subcellularLocation>
        <location evidence="1">Membrane</location>
        <topology evidence="1">Multi-pass membrane protein</topology>
    </subcellularLocation>
</comment>
<keyword evidence="4 14" id="KW-0812">Transmembrane</keyword>
<dbReference type="InterPro" id="IPR003148">
    <property type="entry name" value="RCK_N"/>
</dbReference>
<dbReference type="PANTHER" id="PTHR10027">
    <property type="entry name" value="CALCIUM-ACTIVATED POTASSIUM CHANNEL ALPHA CHAIN"/>
    <property type="match status" value="1"/>
</dbReference>
<evidence type="ECO:0008006" key="22">
    <source>
        <dbReference type="Google" id="ProtNLM"/>
    </source>
</evidence>
<keyword evidence="9" id="KW-0406">Ion transport</keyword>
<feature type="domain" description="Ca2+-activated K+ channel Slowpoke-like C-terminal" evidence="17">
    <location>
        <begin position="637"/>
        <end position="752"/>
    </location>
</feature>
<dbReference type="RefSeq" id="XP_009014382.1">
    <property type="nucleotide sequence ID" value="XM_009016134.1"/>
</dbReference>
<reference evidence="19 21" key="2">
    <citation type="journal article" date="2013" name="Nature">
        <title>Insights into bilaterian evolution from three spiralian genomes.</title>
        <authorList>
            <person name="Simakov O."/>
            <person name="Marletaz F."/>
            <person name="Cho S.J."/>
            <person name="Edsinger-Gonzales E."/>
            <person name="Havlak P."/>
            <person name="Hellsten U."/>
            <person name="Kuo D.H."/>
            <person name="Larsson T."/>
            <person name="Lv J."/>
            <person name="Arendt D."/>
            <person name="Savage R."/>
            <person name="Osoegawa K."/>
            <person name="de Jong P."/>
            <person name="Grimwood J."/>
            <person name="Chapman J.A."/>
            <person name="Shapiro H."/>
            <person name="Aerts A."/>
            <person name="Otillar R.P."/>
            <person name="Terry A.Y."/>
            <person name="Boore J.L."/>
            <person name="Grigoriev I.V."/>
            <person name="Lindberg D.R."/>
            <person name="Seaver E.C."/>
            <person name="Weisblat D.A."/>
            <person name="Putnam N.H."/>
            <person name="Rokhsar D.S."/>
        </authorList>
    </citation>
    <scope>NUCLEOTIDE SEQUENCE</scope>
</reference>
<name>T1FSI8_HELRO</name>
<feature type="domain" description="RCK N-terminal" evidence="18">
    <location>
        <begin position="430"/>
        <end position="563"/>
    </location>
</feature>
<evidence type="ECO:0000259" key="16">
    <source>
        <dbReference type="Pfam" id="PF07885"/>
    </source>
</evidence>
<dbReference type="InterPro" id="IPR003929">
    <property type="entry name" value="K_chnl_BK_asu"/>
</dbReference>
<evidence type="ECO:0000256" key="7">
    <source>
        <dbReference type="ARBA" id="ARBA00022958"/>
    </source>
</evidence>
<dbReference type="EMBL" id="AMQM01003518">
    <property type="status" value="NOT_ANNOTATED_CDS"/>
    <property type="molecule type" value="Genomic_DNA"/>
</dbReference>
<reference evidence="20" key="3">
    <citation type="submission" date="2015-06" db="UniProtKB">
        <authorList>
            <consortium name="EnsemblMetazoa"/>
        </authorList>
    </citation>
    <scope>IDENTIFICATION</scope>
</reference>
<dbReference type="FunFam" id="1.10.287.70:FF:000144">
    <property type="entry name" value="Calcium-activated potassium channel slo-1"/>
    <property type="match status" value="1"/>
</dbReference>
<evidence type="ECO:0000256" key="3">
    <source>
        <dbReference type="ARBA" id="ARBA00022538"/>
    </source>
</evidence>
<dbReference type="KEGG" id="hro:HELRODRAFT_191034"/>
<dbReference type="EnsemblMetazoa" id="HelroT191034">
    <property type="protein sequence ID" value="HelroP191034"/>
    <property type="gene ID" value="HelroG191034"/>
</dbReference>
<keyword evidence="7" id="KW-0630">Potassium</keyword>
<gene>
    <name evidence="20" type="primary">20211785</name>
    <name evidence="19" type="ORF">HELRODRAFT_191034</name>
</gene>
<dbReference type="GO" id="GO:0071805">
    <property type="term" value="P:potassium ion transmembrane transport"/>
    <property type="evidence" value="ECO:0000318"/>
    <property type="project" value="GO_Central"/>
</dbReference>
<dbReference type="HOGENOM" id="CLU_006846_0_0_1"/>
<evidence type="ECO:0000256" key="14">
    <source>
        <dbReference type="SAM" id="Phobius"/>
    </source>
</evidence>
<dbReference type="eggNOG" id="KOG1420">
    <property type="taxonomic scope" value="Eukaryota"/>
</dbReference>
<dbReference type="FunFam" id="3.40.50.720:FF:001050">
    <property type="entry name" value="Calcium-activated potassium channel subunit alpha-1"/>
    <property type="match status" value="1"/>
</dbReference>
<evidence type="ECO:0000259" key="18">
    <source>
        <dbReference type="Pfam" id="PF22614"/>
    </source>
</evidence>
<evidence type="ECO:0000256" key="8">
    <source>
        <dbReference type="ARBA" id="ARBA00022989"/>
    </source>
</evidence>
<evidence type="ECO:0000256" key="11">
    <source>
        <dbReference type="ARBA" id="ARBA00023303"/>
    </source>
</evidence>
<evidence type="ECO:0000259" key="15">
    <source>
        <dbReference type="Pfam" id="PF03493"/>
    </source>
</evidence>
<dbReference type="InParanoid" id="T1FSI8"/>
<keyword evidence="5" id="KW-0631">Potassium channel</keyword>
<dbReference type="EMBL" id="AMQM01003517">
    <property type="status" value="NOT_ANNOTATED_CDS"/>
    <property type="molecule type" value="Genomic_DNA"/>
</dbReference>
<dbReference type="GO" id="GO:0034702">
    <property type="term" value="C:monoatomic ion channel complex"/>
    <property type="evidence" value="ECO:0007669"/>
    <property type="project" value="UniProtKB-KW"/>
</dbReference>
<keyword evidence="3" id="KW-0633">Potassium transport</keyword>
<keyword evidence="21" id="KW-1185">Reference proteome</keyword>
<keyword evidence="2" id="KW-0813">Transport</keyword>
<dbReference type="Gene3D" id="1.10.287.70">
    <property type="match status" value="1"/>
</dbReference>
<evidence type="ECO:0000256" key="10">
    <source>
        <dbReference type="ARBA" id="ARBA00023136"/>
    </source>
</evidence>
<sequence>MNFSDMLQTLNILRTSNQIRLVDLFGLFLCVWVGSSGFVHLVENSGDPFFCYENAKQLSIWNSLYLLVITMSTVGYGDITCQTVLGKIFILVFLFGAIALFATSVPEIIEIMNSTRQKHLVEYTREQGIRHLIVGGHISHATMKNFVRDFIHDDRLNVSLKSIVLDEREPSLELESLFKRYYNRMAFVKGSMMIIKDLKRVKLLNAEMVLILTNQSTKSADDEDTNNIMRAIAVKNYCPDAKVILQLLKIESKTICKNLPFWTSRDHIICFTEMKMAFMAAGCLAPGFSTFLSNLLLMYSYKNKNRERITSVDKTLYEDEDAPTSPSDINNNEALNFVRETSIDMESVRLPLLHSNLEEQKNHPNERSSSAQQPVKPSSPPPPPSASYEQLEDELVEEFDATGYFYWTPARNLDQCLLGDDRSEQRLKKLKDHIILCLSQQSMGSLRSFILPLRSSSLTPAQLHTIVIVTENKLGVEKEWNGIQNFPKIFIKIASPFNRGVLRSISIEKCRMCVVHAAQTGASPSDCRSDDSSDPDFESVQEDSKALLITLNIKNMTLKNMMKKHKGTAFNLLHRQFFLFNDYLSSNKSINKESKIRLCDSIPLLTELSTSILLNIFGRVFLKLFRKIIIFNPETYNLIRLLVTGSDTDDHDLLLAEGLTEQSCQMREEELLAIRSRCTVTLLPLNQGILSPYAKDVFEKMFTNVLSKNGILCIGLYRLLCPAANIDANNRFVITRPPPDMILLDSDKVYCLCPHALIQRDMMTEYTCYNLPKCST</sequence>
<dbReference type="Pfam" id="PF21014">
    <property type="entry name" value="Slowpoke_C"/>
    <property type="match status" value="1"/>
</dbReference>
<accession>T1FSI8</accession>
<dbReference type="Pfam" id="PF07885">
    <property type="entry name" value="Ion_trans_2"/>
    <property type="match status" value="1"/>
</dbReference>
<reference evidence="21" key="1">
    <citation type="submission" date="2012-12" db="EMBL/GenBank/DDBJ databases">
        <authorList>
            <person name="Hellsten U."/>
            <person name="Grimwood J."/>
            <person name="Chapman J.A."/>
            <person name="Shapiro H."/>
            <person name="Aerts A."/>
            <person name="Otillar R.P."/>
            <person name="Terry A.Y."/>
            <person name="Boore J.L."/>
            <person name="Simakov O."/>
            <person name="Marletaz F."/>
            <person name="Cho S.-J."/>
            <person name="Edsinger-Gonzales E."/>
            <person name="Havlak P."/>
            <person name="Kuo D.-H."/>
            <person name="Larsson T."/>
            <person name="Lv J."/>
            <person name="Arendt D."/>
            <person name="Savage R."/>
            <person name="Osoegawa K."/>
            <person name="de Jong P."/>
            <person name="Lindberg D.R."/>
            <person name="Seaver E.C."/>
            <person name="Weisblat D.A."/>
            <person name="Putnam N.H."/>
            <person name="Grigoriev I.V."/>
            <person name="Rokhsar D.S."/>
        </authorList>
    </citation>
    <scope>NUCLEOTIDE SEQUENCE</scope>
</reference>
<protein>
    <recommendedName>
        <fullName evidence="22">Calcium-activated potassium channel BK alpha subunit domain-containing protein</fullName>
    </recommendedName>
</protein>
<dbReference type="Proteomes" id="UP000015101">
    <property type="component" value="Unassembled WGS sequence"/>
</dbReference>
<evidence type="ECO:0000256" key="6">
    <source>
        <dbReference type="ARBA" id="ARBA00022882"/>
    </source>
</evidence>
<evidence type="ECO:0000259" key="17">
    <source>
        <dbReference type="Pfam" id="PF21014"/>
    </source>
</evidence>
<evidence type="ECO:0000256" key="9">
    <source>
        <dbReference type="ARBA" id="ARBA00023065"/>
    </source>
</evidence>
<evidence type="ECO:0000313" key="19">
    <source>
        <dbReference type="EMBL" id="ESO07771.1"/>
    </source>
</evidence>
<proteinExistence type="predicted"/>
<feature type="domain" description="Calcium-activated potassium channel BK alpha subunit" evidence="15">
    <location>
        <begin position="266"/>
        <end position="306"/>
    </location>
</feature>
<dbReference type="SUPFAM" id="SSF81324">
    <property type="entry name" value="Voltage-gated potassium channels"/>
    <property type="match status" value="1"/>
</dbReference>
<dbReference type="OMA" id="RYSIRFQ"/>
<evidence type="ECO:0000256" key="1">
    <source>
        <dbReference type="ARBA" id="ARBA00004141"/>
    </source>
</evidence>
<evidence type="ECO:0000313" key="21">
    <source>
        <dbReference type="Proteomes" id="UP000015101"/>
    </source>
</evidence>
<dbReference type="AlphaFoldDB" id="T1FSI8"/>
<evidence type="ECO:0000256" key="2">
    <source>
        <dbReference type="ARBA" id="ARBA00022448"/>
    </source>
</evidence>
<feature type="transmembrane region" description="Helical" evidence="14">
    <location>
        <begin position="59"/>
        <end position="76"/>
    </location>
</feature>
<feature type="domain" description="Potassium channel" evidence="16">
    <location>
        <begin position="42"/>
        <end position="112"/>
    </location>
</feature>
<feature type="region of interest" description="Disordered" evidence="13">
    <location>
        <begin position="360"/>
        <end position="389"/>
    </location>
</feature>
<keyword evidence="10 14" id="KW-0472">Membrane</keyword>
<evidence type="ECO:0000313" key="20">
    <source>
        <dbReference type="EnsemblMetazoa" id="HelroP191034"/>
    </source>
</evidence>
<dbReference type="InterPro" id="IPR047871">
    <property type="entry name" value="K_chnl_Slo-like"/>
</dbReference>
<evidence type="ECO:0000256" key="5">
    <source>
        <dbReference type="ARBA" id="ARBA00022826"/>
    </source>
</evidence>
<organism evidence="20 21">
    <name type="scientific">Helobdella robusta</name>
    <name type="common">Californian leech</name>
    <dbReference type="NCBI Taxonomy" id="6412"/>
    <lineage>
        <taxon>Eukaryota</taxon>
        <taxon>Metazoa</taxon>
        <taxon>Spiralia</taxon>
        <taxon>Lophotrochozoa</taxon>
        <taxon>Annelida</taxon>
        <taxon>Clitellata</taxon>
        <taxon>Hirudinea</taxon>
        <taxon>Rhynchobdellida</taxon>
        <taxon>Glossiphoniidae</taxon>
        <taxon>Helobdella</taxon>
    </lineage>
</organism>
<dbReference type="GO" id="GO:0045211">
    <property type="term" value="C:postsynaptic membrane"/>
    <property type="evidence" value="ECO:0000318"/>
    <property type="project" value="GO_Central"/>
</dbReference>
<keyword evidence="8 14" id="KW-1133">Transmembrane helix</keyword>
<dbReference type="InterPro" id="IPR048735">
    <property type="entry name" value="Slowpoke-like_C"/>
</dbReference>
<dbReference type="Gene3D" id="3.40.50.720">
    <property type="entry name" value="NAD(P)-binding Rossmann-like Domain"/>
    <property type="match status" value="2"/>
</dbReference>
<feature type="transmembrane region" description="Helical" evidence="14">
    <location>
        <begin position="88"/>
        <end position="109"/>
    </location>
</feature>
<feature type="domain" description="RCK N-terminal" evidence="18">
    <location>
        <begin position="130"/>
        <end position="244"/>
    </location>
</feature>
<feature type="transmembrane region" description="Helical" evidence="14">
    <location>
        <begin position="21"/>
        <end position="39"/>
    </location>
</feature>
<dbReference type="GO" id="GO:0060072">
    <property type="term" value="F:large conductance calcium-activated potassium channel activity"/>
    <property type="evidence" value="ECO:0000318"/>
    <property type="project" value="GO_Central"/>
</dbReference>
<dbReference type="GeneID" id="20211785"/>
<comment type="catalytic activity">
    <reaction evidence="12">
        <text>K(+)(in) = K(+)(out)</text>
        <dbReference type="Rhea" id="RHEA:29463"/>
        <dbReference type="ChEBI" id="CHEBI:29103"/>
    </reaction>
</comment>
<dbReference type="EMBL" id="KB096183">
    <property type="protein sequence ID" value="ESO07771.1"/>
    <property type="molecule type" value="Genomic_DNA"/>
</dbReference>
<dbReference type="Pfam" id="PF03493">
    <property type="entry name" value="BK_channel_a"/>
    <property type="match status" value="1"/>
</dbReference>
<evidence type="ECO:0000256" key="13">
    <source>
        <dbReference type="SAM" id="MobiDB-lite"/>
    </source>
</evidence>
<evidence type="ECO:0000256" key="12">
    <source>
        <dbReference type="ARBA" id="ARBA00034430"/>
    </source>
</evidence>
<dbReference type="InterPro" id="IPR013099">
    <property type="entry name" value="K_chnl_dom"/>
</dbReference>
<dbReference type="Pfam" id="PF22614">
    <property type="entry name" value="Slo-like_RCK"/>
    <property type="match status" value="2"/>
</dbReference>
<evidence type="ECO:0000256" key="4">
    <source>
        <dbReference type="ARBA" id="ARBA00022692"/>
    </source>
</evidence>
<keyword evidence="6" id="KW-0851">Voltage-gated channel</keyword>